<sequence>MTIGRFTADGALKDLEIGRPLGKGKIGNVYLAREKSCKFSIVLKAVLKRPPLSTASVETQTSPEDLSSPQGSPSEPLKVTHTQSPSFSKGAKKGTTPSKVPEVPTVALAGPSGRGRGLPPRASCSHQKARRTEQPPPPKSPTLSPDEKMDESLPLSEDDQSLPETESLPLVSSELLKKVPKERATLDEVLAHPWVVHKTDTTVEASTL</sequence>
<name>A0AC60PIH7_IXOPE</name>
<reference evidence="1 2" key="1">
    <citation type="journal article" date="2020" name="Cell">
        <title>Large-Scale Comparative Analyses of Tick Genomes Elucidate Their Genetic Diversity and Vector Capacities.</title>
        <authorList>
            <consortium name="Tick Genome and Microbiome Consortium (TIGMIC)"/>
            <person name="Jia N."/>
            <person name="Wang J."/>
            <person name="Shi W."/>
            <person name="Du L."/>
            <person name="Sun Y."/>
            <person name="Zhan W."/>
            <person name="Jiang J.F."/>
            <person name="Wang Q."/>
            <person name="Zhang B."/>
            <person name="Ji P."/>
            <person name="Bell-Sakyi L."/>
            <person name="Cui X.M."/>
            <person name="Yuan T.T."/>
            <person name="Jiang B.G."/>
            <person name="Yang W.F."/>
            <person name="Lam T.T."/>
            <person name="Chang Q.C."/>
            <person name="Ding S.J."/>
            <person name="Wang X.J."/>
            <person name="Zhu J.G."/>
            <person name="Ruan X.D."/>
            <person name="Zhao L."/>
            <person name="Wei J.T."/>
            <person name="Ye R.Z."/>
            <person name="Que T.C."/>
            <person name="Du C.H."/>
            <person name="Zhou Y.H."/>
            <person name="Cheng J.X."/>
            <person name="Dai P.F."/>
            <person name="Guo W.B."/>
            <person name="Han X.H."/>
            <person name="Huang E.J."/>
            <person name="Li L.F."/>
            <person name="Wei W."/>
            <person name="Gao Y.C."/>
            <person name="Liu J.Z."/>
            <person name="Shao H.Z."/>
            <person name="Wang X."/>
            <person name="Wang C.C."/>
            <person name="Yang T.C."/>
            <person name="Huo Q.B."/>
            <person name="Li W."/>
            <person name="Chen H.Y."/>
            <person name="Chen S.E."/>
            <person name="Zhou L.G."/>
            <person name="Ni X.B."/>
            <person name="Tian J.H."/>
            <person name="Sheng Y."/>
            <person name="Liu T."/>
            <person name="Pan Y.S."/>
            <person name="Xia L.Y."/>
            <person name="Li J."/>
            <person name="Zhao F."/>
            <person name="Cao W.C."/>
        </authorList>
    </citation>
    <scope>NUCLEOTIDE SEQUENCE [LARGE SCALE GENOMIC DNA]</scope>
    <source>
        <strain evidence="1">Iper-2018</strain>
    </source>
</reference>
<organism evidence="1 2">
    <name type="scientific">Ixodes persulcatus</name>
    <name type="common">Taiga tick</name>
    <dbReference type="NCBI Taxonomy" id="34615"/>
    <lineage>
        <taxon>Eukaryota</taxon>
        <taxon>Metazoa</taxon>
        <taxon>Ecdysozoa</taxon>
        <taxon>Arthropoda</taxon>
        <taxon>Chelicerata</taxon>
        <taxon>Arachnida</taxon>
        <taxon>Acari</taxon>
        <taxon>Parasitiformes</taxon>
        <taxon>Ixodida</taxon>
        <taxon>Ixodoidea</taxon>
        <taxon>Ixodidae</taxon>
        <taxon>Ixodinae</taxon>
        <taxon>Ixodes</taxon>
    </lineage>
</organism>
<evidence type="ECO:0000313" key="1">
    <source>
        <dbReference type="EMBL" id="KAG0420590.1"/>
    </source>
</evidence>
<accession>A0AC60PIH7</accession>
<dbReference type="EMBL" id="JABSTQ010010491">
    <property type="protein sequence ID" value="KAG0420590.1"/>
    <property type="molecule type" value="Genomic_DNA"/>
</dbReference>
<keyword evidence="2" id="KW-1185">Reference proteome</keyword>
<protein>
    <submittedName>
        <fullName evidence="1">Uncharacterized protein</fullName>
    </submittedName>
</protein>
<dbReference type="Proteomes" id="UP000805193">
    <property type="component" value="Unassembled WGS sequence"/>
</dbReference>
<evidence type="ECO:0000313" key="2">
    <source>
        <dbReference type="Proteomes" id="UP000805193"/>
    </source>
</evidence>
<comment type="caution">
    <text evidence="1">The sequence shown here is derived from an EMBL/GenBank/DDBJ whole genome shotgun (WGS) entry which is preliminary data.</text>
</comment>
<gene>
    <name evidence="1" type="ORF">HPB47_003420</name>
</gene>
<proteinExistence type="predicted"/>